<evidence type="ECO:0000313" key="2">
    <source>
        <dbReference type="EMBL" id="ORX73562.1"/>
    </source>
</evidence>
<evidence type="ECO:0008006" key="4">
    <source>
        <dbReference type="Google" id="ProtNLM"/>
    </source>
</evidence>
<feature type="region of interest" description="Disordered" evidence="1">
    <location>
        <begin position="1"/>
        <end position="47"/>
    </location>
</feature>
<feature type="compositionally biased region" description="Low complexity" evidence="1">
    <location>
        <begin position="346"/>
        <end position="364"/>
    </location>
</feature>
<feature type="compositionally biased region" description="Low complexity" evidence="1">
    <location>
        <begin position="316"/>
        <end position="332"/>
    </location>
</feature>
<feature type="compositionally biased region" description="Low complexity" evidence="1">
    <location>
        <begin position="1594"/>
        <end position="1612"/>
    </location>
</feature>
<keyword evidence="3" id="KW-1185">Reference proteome</keyword>
<accession>A0A1Y1WJA6</accession>
<name>A0A1Y1WJA6_9FUNG</name>
<proteinExistence type="predicted"/>
<comment type="caution">
    <text evidence="2">The sequence shown here is derived from an EMBL/GenBank/DDBJ whole genome shotgun (WGS) entry which is preliminary data.</text>
</comment>
<feature type="compositionally biased region" description="Low complexity" evidence="1">
    <location>
        <begin position="226"/>
        <end position="256"/>
    </location>
</feature>
<organism evidence="2 3">
    <name type="scientific">Linderina pennispora</name>
    <dbReference type="NCBI Taxonomy" id="61395"/>
    <lineage>
        <taxon>Eukaryota</taxon>
        <taxon>Fungi</taxon>
        <taxon>Fungi incertae sedis</taxon>
        <taxon>Zoopagomycota</taxon>
        <taxon>Kickxellomycotina</taxon>
        <taxon>Kickxellomycetes</taxon>
        <taxon>Kickxellales</taxon>
        <taxon>Kickxellaceae</taxon>
        <taxon>Linderina</taxon>
    </lineage>
</organism>
<feature type="region of interest" description="Disordered" evidence="1">
    <location>
        <begin position="155"/>
        <end position="364"/>
    </location>
</feature>
<dbReference type="Proteomes" id="UP000193922">
    <property type="component" value="Unassembled WGS sequence"/>
</dbReference>
<sequence>MEQFSTSWTKDAAEGGGGSSNDGSASAPGSSAAPATTGGESSQLGGLPFDLSSLGSLPLTSQPVASTGLGLDFNIDALNLQNLQSLSSIEFDETMANLLSQVSGSIAAVSKSAVPVSTSSGNPLSSPVPTATVVVSGESADGAKVAGSPQVSAAGVAGSPVAAGSRPPDGGLQPVVRGPPPTAVRPANPPVSPAQRPAVRPPARPLAPGQTPAVSTAPKPRPAVRPATSSPTAPAPQMRPAAVRPAAQAAAVRPRPGMAVRSPMRPATSPTNPAALRPGARPIQRPRPPMMRPVQAGAPAPVRSPTPARPMPRPNMRPVVRPGGPPAGVRSPIANAPQTLSPGPPSSVVRPAASPRPAGGAPRPVAQTVRAAAAGSVTMVKPAVDPAAAGPSAVVKAEDKTEKEDVEMVEPAAETSDKQATEEAEEEEEEEEQFLTESVEVVCPELIAPPKGFEPLTGLEGAFRSLCHGVAPTNAEWSSLNIVAVAWPQLEVAAAASRRLAQRDVADVSSMTASDSMRAVEQRRPPSSAIHLYRLHVHPPPAWDVTPQHTAIRPSLLPLCDLRMRQQWDEQVSQANMDRLVDPVVQPGGAKAQWPCNTVNVSALSGWHSGAGSVGVGEKMRVASAPRCAWSADCRMLAAGDRAGRFEIFVVEAELNSWKSVYHVDFDHPVIACLWLSDHRKYGISRKTAATKTAASTTDLASMSSHQVPVSSASSAATESKWDVDSDIYVRRLPFFGPRNTQGEYALVVLTADGQLVLVYQRDEKWTRVVAPLQPRRRDQWARGEEPKVRGDPWSNIPQGLITHADMMLVSKKWIYLAVHRAGAAPVQYPHEPGAVDEELKQDGRLVAPTVEVYQVQIEFVSDYSPRLFATPLVVQPITLAGSHDEEKGEGEEERPRVTHLKLITALNPEVRLVEKNILGEEYYFPLLFVTQSRMAAHSGEATHDSFTTHMQVWRLEGARHTHKSLTDRLNRPPPLRLAHVWTEVRRGLLLSVIANRAERQQLRYLFAAPSDKDYRALMLTWGNGRVEMLRNYKAGADGAERFDQCVAPVPKPREWVVGGVLSPHYTAYFQLAVRPRVIELGRGKPGAAVECAWNQGHVRFRLGWTPFFSEHKAGNGAVASHVHAYCGDLLAVRVLNKEDPTDLVAILANMAASEENQPVPATPRKRSREDSDKEEAVEDEDDPLTIPMSRTLAQALCRACSLLASALGIVRLELDPQLATTPFVRRLLGAIMQIHFLAQHGIQAASLGLVLHIASVVDARVTSLHDHVIQSHAALNGPPNHAALDAFSASWRRSFQPTAALAFWCIDLFAALVRDTYLYLHVRCADNTGALRRLSELDAARGSVGRIPNRVALLFHRPTLDAMRTLMLFVRQLRADLVWRVGVISGLPPNAANMPAYQGILQAKDMVVATARQLMALFLGEVQDMYADDAECLSVESQTPARKYLPRVAAAFAHSHKRKLAVPNALVLHDTRWMSIVTCRATIPGLSDNTFRSPGPPDALVPAAELAAWEQEKSEFERALDEDNVLFDIDDPGFIFYDPSEAPAEPLAVPGAPVRITTRVPDFSDLAIESNYTMPLFADSAASVYADLATLDSAPTPRSSRTRASSVATHSPAMTPRTGSLSIASEPVMRRSGGRVQHFVPHYSSTAPEERSSGWQFVSTPRDPTLHIPTLLAQHAFSLASQTTDEPFAYCIDWSRSEGMVVEVASTPGLAGQIAAEMGLENDRPATGADQVDVVQKTLLPANAPVKMCLRCGHITRRVHEDDLPEPVAPLAAAVMGLHPHGAALSDNAKPGQAEVGWIRRFDILCVCGGSWIAL</sequence>
<dbReference type="STRING" id="61395.A0A1Y1WJA6"/>
<feature type="region of interest" description="Disordered" evidence="1">
    <location>
        <begin position="1155"/>
        <end position="1182"/>
    </location>
</feature>
<dbReference type="OrthoDB" id="5596412at2759"/>
<gene>
    <name evidence="2" type="ORF">DL89DRAFT_319349</name>
</gene>
<reference evidence="2 3" key="1">
    <citation type="submission" date="2016-07" db="EMBL/GenBank/DDBJ databases">
        <title>Pervasive Adenine N6-methylation of Active Genes in Fungi.</title>
        <authorList>
            <consortium name="DOE Joint Genome Institute"/>
            <person name="Mondo S.J."/>
            <person name="Dannebaum R.O."/>
            <person name="Kuo R.C."/>
            <person name="Labutti K."/>
            <person name="Haridas S."/>
            <person name="Kuo A."/>
            <person name="Salamov A."/>
            <person name="Ahrendt S.R."/>
            <person name="Lipzen A."/>
            <person name="Sullivan W."/>
            <person name="Andreopoulos W.B."/>
            <person name="Clum A."/>
            <person name="Lindquist E."/>
            <person name="Daum C."/>
            <person name="Ramamoorthy G.K."/>
            <person name="Gryganskyi A."/>
            <person name="Culley D."/>
            <person name="Magnuson J.K."/>
            <person name="James T.Y."/>
            <person name="O'Malley M.A."/>
            <person name="Stajich J.E."/>
            <person name="Spatafora J.W."/>
            <person name="Visel A."/>
            <person name="Grigoriev I.V."/>
        </authorList>
    </citation>
    <scope>NUCLEOTIDE SEQUENCE [LARGE SCALE GENOMIC DNA]</scope>
    <source>
        <strain evidence="2 3">ATCC 12442</strain>
    </source>
</reference>
<feature type="region of interest" description="Disordered" evidence="1">
    <location>
        <begin position="385"/>
        <end position="435"/>
    </location>
</feature>
<feature type="compositionally biased region" description="Acidic residues" evidence="1">
    <location>
        <begin position="422"/>
        <end position="434"/>
    </location>
</feature>
<evidence type="ECO:0000313" key="3">
    <source>
        <dbReference type="Proteomes" id="UP000193922"/>
    </source>
</evidence>
<dbReference type="RefSeq" id="XP_040746773.1">
    <property type="nucleotide sequence ID" value="XM_040891121.1"/>
</dbReference>
<feature type="compositionally biased region" description="Pro residues" evidence="1">
    <location>
        <begin position="302"/>
        <end position="315"/>
    </location>
</feature>
<feature type="compositionally biased region" description="Low complexity" evidence="1">
    <location>
        <begin position="155"/>
        <end position="165"/>
    </location>
</feature>
<evidence type="ECO:0000256" key="1">
    <source>
        <dbReference type="SAM" id="MobiDB-lite"/>
    </source>
</evidence>
<dbReference type="GeneID" id="63807769"/>
<dbReference type="EMBL" id="MCFD01000001">
    <property type="protein sequence ID" value="ORX73562.1"/>
    <property type="molecule type" value="Genomic_DNA"/>
</dbReference>
<feature type="compositionally biased region" description="Low complexity" evidence="1">
    <location>
        <begin position="21"/>
        <end position="42"/>
    </location>
</feature>
<feature type="region of interest" description="Disordered" evidence="1">
    <location>
        <begin position="1594"/>
        <end position="1621"/>
    </location>
</feature>
<feature type="compositionally biased region" description="Acidic residues" evidence="1">
    <location>
        <begin position="1173"/>
        <end position="1182"/>
    </location>
</feature>
<feature type="compositionally biased region" description="Pro residues" evidence="1">
    <location>
        <begin position="177"/>
        <end position="192"/>
    </location>
</feature>
<protein>
    <recommendedName>
        <fullName evidence="4">Mediator complex subunit 16</fullName>
    </recommendedName>
</protein>